<comment type="caution">
    <text evidence="2">The sequence shown here is derived from an EMBL/GenBank/DDBJ whole genome shotgun (WGS) entry which is preliminary data.</text>
</comment>
<dbReference type="Proteomes" id="UP000430466">
    <property type="component" value="Unassembled WGS sequence"/>
</dbReference>
<accession>A0A6A7K2N3</accession>
<evidence type="ECO:0000313" key="3">
    <source>
        <dbReference type="Proteomes" id="UP000430466"/>
    </source>
</evidence>
<feature type="region of interest" description="Disordered" evidence="1">
    <location>
        <begin position="193"/>
        <end position="243"/>
    </location>
</feature>
<name>A0A6A7K2N3_LACHE</name>
<dbReference type="Pfam" id="PF19448">
    <property type="entry name" value="DUF5986"/>
    <property type="match status" value="1"/>
</dbReference>
<sequence length="243" mass="27822">MDKLKRDDEVLRRIVPGATIIKIQVMDDYTEEAGGKYINGLSFNVWDHRFNTISAAIASTPWLVEIPIDRYIWKAIGVFNTKDGTLYLITSYANFIAVQRKIKKGKYSHYMYPLTINNATSTEQLSLDGFENDDTIAEERLKEAKKILGDDFTRLKRTIIITYDYFEDAAVNGLEILVDNNFSIIDRLAIPEYESPSPDDDTIKHDNQEKSAEKQKSDRIVKWNANKTKRPITGEENNNGTSN</sequence>
<reference evidence="2 3" key="1">
    <citation type="submission" date="2019-10" db="EMBL/GenBank/DDBJ databases">
        <title>Draft genome sequences of Lactobacillus strains.</title>
        <authorList>
            <person name="Cho G.-S."/>
            <person name="Fagbemigun O."/>
            <person name="Brinks E."/>
            <person name="Franz C.M.A.P."/>
        </authorList>
    </citation>
    <scope>NUCLEOTIDE SEQUENCE [LARGE SCALE GENOMIC DNA]</scope>
    <source>
        <strain evidence="2 3">313</strain>
    </source>
</reference>
<dbReference type="AlphaFoldDB" id="A0A6A7K2N3"/>
<evidence type="ECO:0000256" key="1">
    <source>
        <dbReference type="SAM" id="MobiDB-lite"/>
    </source>
</evidence>
<gene>
    <name evidence="2" type="ORF">GDZ32_07315</name>
</gene>
<dbReference type="InterPro" id="IPR046028">
    <property type="entry name" value="DUF5986"/>
</dbReference>
<protein>
    <submittedName>
        <fullName evidence="2">Uncharacterized protein</fullName>
    </submittedName>
</protein>
<evidence type="ECO:0000313" key="2">
    <source>
        <dbReference type="EMBL" id="MPW14706.1"/>
    </source>
</evidence>
<dbReference type="EMBL" id="WHOE01000086">
    <property type="protein sequence ID" value="MPW14706.1"/>
    <property type="molecule type" value="Genomic_DNA"/>
</dbReference>
<proteinExistence type="predicted"/>
<organism evidence="2 3">
    <name type="scientific">Lactobacillus helveticus</name>
    <name type="common">Lactobacillus suntoryeus</name>
    <dbReference type="NCBI Taxonomy" id="1587"/>
    <lineage>
        <taxon>Bacteria</taxon>
        <taxon>Bacillati</taxon>
        <taxon>Bacillota</taxon>
        <taxon>Bacilli</taxon>
        <taxon>Lactobacillales</taxon>
        <taxon>Lactobacillaceae</taxon>
        <taxon>Lactobacillus</taxon>
    </lineage>
</organism>
<feature type="compositionally biased region" description="Basic and acidic residues" evidence="1">
    <location>
        <begin position="201"/>
        <end position="221"/>
    </location>
</feature>
<dbReference type="RefSeq" id="WP_152724165.1">
    <property type="nucleotide sequence ID" value="NZ_WHOE01000086.1"/>
</dbReference>